<evidence type="ECO:0000313" key="10">
    <source>
        <dbReference type="Proteomes" id="UP000077667"/>
    </source>
</evidence>
<feature type="transmembrane region" description="Helical" evidence="7">
    <location>
        <begin position="113"/>
        <end position="133"/>
    </location>
</feature>
<feature type="transmembrane region" description="Helical" evidence="7">
    <location>
        <begin position="162"/>
        <end position="181"/>
    </location>
</feature>
<dbReference type="GO" id="GO:0016787">
    <property type="term" value="F:hydrolase activity"/>
    <property type="evidence" value="ECO:0007669"/>
    <property type="project" value="UniProtKB-KW"/>
</dbReference>
<evidence type="ECO:0000256" key="6">
    <source>
        <dbReference type="ARBA" id="ARBA00023136"/>
    </source>
</evidence>
<keyword evidence="3 7" id="KW-0812">Transmembrane</keyword>
<dbReference type="SMART" id="SM00014">
    <property type="entry name" value="acidPPc"/>
    <property type="match status" value="1"/>
</dbReference>
<feature type="transmembrane region" description="Helical" evidence="7">
    <location>
        <begin position="188"/>
        <end position="206"/>
    </location>
</feature>
<protein>
    <recommendedName>
        <fullName evidence="8">Phosphatidic acid phosphatase type 2/haloperoxidase domain-containing protein</fullName>
    </recommendedName>
</protein>
<dbReference type="KEGG" id="nia:A8C56_00640"/>
<gene>
    <name evidence="9" type="ORF">A8C56_00640</name>
</gene>
<keyword evidence="2" id="KW-1003">Cell membrane</keyword>
<dbReference type="CDD" id="cd01610">
    <property type="entry name" value="PAP2_like"/>
    <property type="match status" value="1"/>
</dbReference>
<dbReference type="AlphaFoldDB" id="A0A1A9HXX9"/>
<reference evidence="9 10" key="1">
    <citation type="submission" date="2016-05" db="EMBL/GenBank/DDBJ databases">
        <title>Niabella ginsenosidivorans BS26 whole genome sequencing.</title>
        <authorList>
            <person name="Im W.T."/>
            <person name="Siddiqi M.Z."/>
        </authorList>
    </citation>
    <scope>NUCLEOTIDE SEQUENCE [LARGE SCALE GENOMIC DNA]</scope>
    <source>
        <strain evidence="9 10">BS26</strain>
    </source>
</reference>
<feature type="domain" description="Phosphatidic acid phosphatase type 2/haloperoxidase" evidence="8">
    <location>
        <begin position="110"/>
        <end position="227"/>
    </location>
</feature>
<feature type="transmembrane region" description="Helical" evidence="7">
    <location>
        <begin position="212"/>
        <end position="230"/>
    </location>
</feature>
<evidence type="ECO:0000256" key="4">
    <source>
        <dbReference type="ARBA" id="ARBA00022801"/>
    </source>
</evidence>
<dbReference type="GO" id="GO:0005886">
    <property type="term" value="C:plasma membrane"/>
    <property type="evidence" value="ECO:0007669"/>
    <property type="project" value="UniProtKB-SubCell"/>
</dbReference>
<evidence type="ECO:0000256" key="7">
    <source>
        <dbReference type="SAM" id="Phobius"/>
    </source>
</evidence>
<feature type="transmembrane region" description="Helical" evidence="7">
    <location>
        <begin position="44"/>
        <end position="63"/>
    </location>
</feature>
<evidence type="ECO:0000256" key="1">
    <source>
        <dbReference type="ARBA" id="ARBA00004651"/>
    </source>
</evidence>
<evidence type="ECO:0000256" key="2">
    <source>
        <dbReference type="ARBA" id="ARBA00022475"/>
    </source>
</evidence>
<dbReference type="InterPro" id="IPR036938">
    <property type="entry name" value="PAP2/HPO_sf"/>
</dbReference>
<organism evidence="9 10">
    <name type="scientific">Niabella ginsenosidivorans</name>
    <dbReference type="NCBI Taxonomy" id="1176587"/>
    <lineage>
        <taxon>Bacteria</taxon>
        <taxon>Pseudomonadati</taxon>
        <taxon>Bacteroidota</taxon>
        <taxon>Chitinophagia</taxon>
        <taxon>Chitinophagales</taxon>
        <taxon>Chitinophagaceae</taxon>
        <taxon>Niabella</taxon>
    </lineage>
</organism>
<evidence type="ECO:0000313" key="9">
    <source>
        <dbReference type="EMBL" id="ANH79679.1"/>
    </source>
</evidence>
<dbReference type="Proteomes" id="UP000077667">
    <property type="component" value="Chromosome"/>
</dbReference>
<keyword evidence="4" id="KW-0378">Hydrolase</keyword>
<dbReference type="Pfam" id="PF01569">
    <property type="entry name" value="PAP2"/>
    <property type="match status" value="1"/>
</dbReference>
<evidence type="ECO:0000256" key="5">
    <source>
        <dbReference type="ARBA" id="ARBA00022989"/>
    </source>
</evidence>
<keyword evidence="6 7" id="KW-0472">Membrane</keyword>
<name>A0A1A9HXX9_9BACT</name>
<evidence type="ECO:0000259" key="8">
    <source>
        <dbReference type="SMART" id="SM00014"/>
    </source>
</evidence>
<dbReference type="PANTHER" id="PTHR14969:SF62">
    <property type="entry name" value="DECAPRENYLPHOSPHORYL-5-PHOSPHORIBOSE PHOSPHATASE RV3807C-RELATED"/>
    <property type="match status" value="1"/>
</dbReference>
<dbReference type="Gene3D" id="1.20.144.10">
    <property type="entry name" value="Phosphatidic acid phosphatase type 2/haloperoxidase"/>
    <property type="match status" value="1"/>
</dbReference>
<dbReference type="PANTHER" id="PTHR14969">
    <property type="entry name" value="SPHINGOSINE-1-PHOSPHATE PHOSPHOHYDROLASE"/>
    <property type="match status" value="1"/>
</dbReference>
<proteinExistence type="predicted"/>
<dbReference type="SUPFAM" id="SSF48317">
    <property type="entry name" value="Acid phosphatase/Vanadium-dependent haloperoxidase"/>
    <property type="match status" value="1"/>
</dbReference>
<keyword evidence="5 7" id="KW-1133">Transmembrane helix</keyword>
<evidence type="ECO:0000256" key="3">
    <source>
        <dbReference type="ARBA" id="ARBA00022692"/>
    </source>
</evidence>
<accession>A0A1A9HXX9</accession>
<sequence length="250" mass="28479">MQCGFINLLNLPELILKQYSGDRFGDKTIHNMQSVQNFTAKNRIFINFLIVFTLVTALPSLLVPKEYSFYWLNFFHCRELDHFFIAYTYVGDGLFSILLVLLFFVFKKRLLSFHLLLSFLFSGIVAQVLKSIVRLPRPMAALGTGSYHYFIEGVTHSGYNSFPSGHTASAFALALLCGFYIKDFRVQLLLFFLACVVGYSRIYLGQHFLPDVFAGMLIGCGTAISVRLFIKCPVWIRESDRLTEQLNATA</sequence>
<keyword evidence="10" id="KW-1185">Reference proteome</keyword>
<dbReference type="InterPro" id="IPR000326">
    <property type="entry name" value="PAP2/HPO"/>
</dbReference>
<comment type="subcellular location">
    <subcellularLocation>
        <location evidence="1">Cell membrane</location>
        <topology evidence="1">Multi-pass membrane protein</topology>
    </subcellularLocation>
</comment>
<dbReference type="STRING" id="1176587.A8C56_00640"/>
<dbReference type="EMBL" id="CP015772">
    <property type="protein sequence ID" value="ANH79679.1"/>
    <property type="molecule type" value="Genomic_DNA"/>
</dbReference>
<feature type="transmembrane region" description="Helical" evidence="7">
    <location>
        <begin position="83"/>
        <end position="106"/>
    </location>
</feature>